<proteinExistence type="predicted"/>
<dbReference type="Proteomes" id="UP000053260">
    <property type="component" value="Unassembled WGS sequence"/>
</dbReference>
<keyword evidence="3" id="KW-1185">Reference proteome</keyword>
<name>A0A101V2G2_9ACTN</name>
<comment type="caution">
    <text evidence="2">The sequence shown here is derived from an EMBL/GenBank/DDBJ whole genome shotgun (WGS) entry which is preliminary data.</text>
</comment>
<evidence type="ECO:0000256" key="1">
    <source>
        <dbReference type="SAM" id="MobiDB-lite"/>
    </source>
</evidence>
<sequence>MWISTRSEGSKSSRSRPVALARPMSSTMASYASLRRCSRALGVGKVMVRTSAKPESAACIAQAASM</sequence>
<organism evidence="2 3">
    <name type="scientific">Streptomyces dysideae</name>
    <dbReference type="NCBI Taxonomy" id="909626"/>
    <lineage>
        <taxon>Bacteria</taxon>
        <taxon>Bacillati</taxon>
        <taxon>Actinomycetota</taxon>
        <taxon>Actinomycetes</taxon>
        <taxon>Kitasatosporales</taxon>
        <taxon>Streptomycetaceae</taxon>
        <taxon>Streptomyces</taxon>
    </lineage>
</organism>
<accession>A0A101V2G2</accession>
<dbReference type="EMBL" id="LMXB01000025">
    <property type="protein sequence ID" value="KUO21266.1"/>
    <property type="molecule type" value="Genomic_DNA"/>
</dbReference>
<feature type="region of interest" description="Disordered" evidence="1">
    <location>
        <begin position="1"/>
        <end position="20"/>
    </location>
</feature>
<evidence type="ECO:0000313" key="2">
    <source>
        <dbReference type="EMBL" id="KUO21266.1"/>
    </source>
</evidence>
<feature type="compositionally biased region" description="Low complexity" evidence="1">
    <location>
        <begin position="1"/>
        <end position="16"/>
    </location>
</feature>
<evidence type="ECO:0000313" key="3">
    <source>
        <dbReference type="Proteomes" id="UP000053260"/>
    </source>
</evidence>
<gene>
    <name evidence="2" type="ORF">AQJ91_09835</name>
</gene>
<protein>
    <submittedName>
        <fullName evidence="2">Uncharacterized protein</fullName>
    </submittedName>
</protein>
<dbReference type="AlphaFoldDB" id="A0A101V2G2"/>
<reference evidence="2 3" key="1">
    <citation type="submission" date="2015-10" db="EMBL/GenBank/DDBJ databases">
        <title>Draft genome sequence of Streptomyces sp. RV15, isolated from a marine sponge.</title>
        <authorList>
            <person name="Ruckert C."/>
            <person name="Abdelmohsen U.R."/>
            <person name="Winkler A."/>
            <person name="Hentschel U."/>
            <person name="Kalinowski J."/>
            <person name="Kampfer P."/>
            <person name="Glaeser S."/>
        </authorList>
    </citation>
    <scope>NUCLEOTIDE SEQUENCE [LARGE SCALE GENOMIC DNA]</scope>
    <source>
        <strain evidence="2 3">RV15</strain>
    </source>
</reference>